<proteinExistence type="predicted"/>
<name>A0ACB9DZ37_CICIN</name>
<accession>A0ACB9DZ37</accession>
<reference evidence="1 2" key="2">
    <citation type="journal article" date="2022" name="Mol. Ecol. Resour.">
        <title>The genomes of chicory, endive, great burdock and yacon provide insights into Asteraceae paleo-polyploidization history and plant inulin production.</title>
        <authorList>
            <person name="Fan W."/>
            <person name="Wang S."/>
            <person name="Wang H."/>
            <person name="Wang A."/>
            <person name="Jiang F."/>
            <person name="Liu H."/>
            <person name="Zhao H."/>
            <person name="Xu D."/>
            <person name="Zhang Y."/>
        </authorList>
    </citation>
    <scope>NUCLEOTIDE SEQUENCE [LARGE SCALE GENOMIC DNA]</scope>
    <source>
        <strain evidence="2">cv. Punajuju</strain>
        <tissue evidence="1">Leaves</tissue>
    </source>
</reference>
<comment type="caution">
    <text evidence="1">The sequence shown here is derived from an EMBL/GenBank/DDBJ whole genome shotgun (WGS) entry which is preliminary data.</text>
</comment>
<dbReference type="EMBL" id="CM042012">
    <property type="protein sequence ID" value="KAI3751830.1"/>
    <property type="molecule type" value="Genomic_DNA"/>
</dbReference>
<organism evidence="1 2">
    <name type="scientific">Cichorium intybus</name>
    <name type="common">Chicory</name>
    <dbReference type="NCBI Taxonomy" id="13427"/>
    <lineage>
        <taxon>Eukaryota</taxon>
        <taxon>Viridiplantae</taxon>
        <taxon>Streptophyta</taxon>
        <taxon>Embryophyta</taxon>
        <taxon>Tracheophyta</taxon>
        <taxon>Spermatophyta</taxon>
        <taxon>Magnoliopsida</taxon>
        <taxon>eudicotyledons</taxon>
        <taxon>Gunneridae</taxon>
        <taxon>Pentapetalae</taxon>
        <taxon>asterids</taxon>
        <taxon>campanulids</taxon>
        <taxon>Asterales</taxon>
        <taxon>Asteraceae</taxon>
        <taxon>Cichorioideae</taxon>
        <taxon>Cichorieae</taxon>
        <taxon>Cichoriinae</taxon>
        <taxon>Cichorium</taxon>
    </lineage>
</organism>
<gene>
    <name evidence="1" type="ORF">L2E82_22921</name>
</gene>
<protein>
    <submittedName>
        <fullName evidence="1">Uncharacterized protein</fullName>
    </submittedName>
</protein>
<sequence length="220" mass="24628">MEAFDQPKQQAEFELSQSSSRNRLSMENEYDDDNETVNDESNTKSGIDHFNNEETDLLKTDAMIRSKTTEVAIKDFSSGSYATIFKEECHSDLCGSGLVLFGSLWIWIVNMLLPSFPDHSPPLHLHSVLHDSTRIATMIGDLIGWLMPDGSEKGLTQSGGIMVLMFIMIKCKVVVALIYLWPKSMSRSQSAASMYGQPLSYKITICQSAKGALFISRKER</sequence>
<evidence type="ECO:0000313" key="2">
    <source>
        <dbReference type="Proteomes" id="UP001055811"/>
    </source>
</evidence>
<dbReference type="Proteomes" id="UP001055811">
    <property type="component" value="Linkage Group LG04"/>
</dbReference>
<reference evidence="2" key="1">
    <citation type="journal article" date="2022" name="Mol. Ecol. Resour.">
        <title>The genomes of chicory, endive, great burdock and yacon provide insights into Asteraceae palaeo-polyploidization history and plant inulin production.</title>
        <authorList>
            <person name="Fan W."/>
            <person name="Wang S."/>
            <person name="Wang H."/>
            <person name="Wang A."/>
            <person name="Jiang F."/>
            <person name="Liu H."/>
            <person name="Zhao H."/>
            <person name="Xu D."/>
            <person name="Zhang Y."/>
        </authorList>
    </citation>
    <scope>NUCLEOTIDE SEQUENCE [LARGE SCALE GENOMIC DNA]</scope>
    <source>
        <strain evidence="2">cv. Punajuju</strain>
    </source>
</reference>
<keyword evidence="2" id="KW-1185">Reference proteome</keyword>
<evidence type="ECO:0000313" key="1">
    <source>
        <dbReference type="EMBL" id="KAI3751830.1"/>
    </source>
</evidence>